<evidence type="ECO:0000259" key="12">
    <source>
        <dbReference type="Pfam" id="PF22776"/>
    </source>
</evidence>
<comment type="subcellular location">
    <subcellularLocation>
        <location evidence="1">Cell membrane</location>
        <topology evidence="1">Multi-pass membrane protein</topology>
    </subcellularLocation>
</comment>
<dbReference type="GO" id="GO:0015079">
    <property type="term" value="F:potassium ion transmembrane transporter activity"/>
    <property type="evidence" value="ECO:0007669"/>
    <property type="project" value="InterPro"/>
</dbReference>
<dbReference type="PANTHER" id="PTHR30540:SF6">
    <property type="entry name" value="POTASSIUM TRANSPORTER 2"/>
    <property type="match status" value="1"/>
</dbReference>
<feature type="transmembrane region" description="Helical" evidence="10">
    <location>
        <begin position="255"/>
        <end position="278"/>
    </location>
</feature>
<keyword evidence="14" id="KW-1185">Reference proteome</keyword>
<keyword evidence="4" id="KW-0633">Potassium transport</keyword>
<feature type="transmembrane region" description="Helical" evidence="10">
    <location>
        <begin position="360"/>
        <end position="378"/>
    </location>
</feature>
<dbReference type="EMBL" id="BJWL01000002">
    <property type="protein sequence ID" value="GFY82048.1"/>
    <property type="molecule type" value="Genomic_DNA"/>
</dbReference>
<accession>A0A7J0E6I7</accession>
<dbReference type="Proteomes" id="UP000585474">
    <property type="component" value="Unassembled WGS sequence"/>
</dbReference>
<evidence type="ECO:0000256" key="1">
    <source>
        <dbReference type="ARBA" id="ARBA00004651"/>
    </source>
</evidence>
<comment type="caution">
    <text evidence="13">The sequence shown here is derived from an EMBL/GenBank/DDBJ whole genome shotgun (WGS) entry which is preliminary data.</text>
</comment>
<evidence type="ECO:0000256" key="7">
    <source>
        <dbReference type="ARBA" id="ARBA00022989"/>
    </source>
</evidence>
<organism evidence="13 14">
    <name type="scientific">Actinidia rufa</name>
    <dbReference type="NCBI Taxonomy" id="165716"/>
    <lineage>
        <taxon>Eukaryota</taxon>
        <taxon>Viridiplantae</taxon>
        <taxon>Streptophyta</taxon>
        <taxon>Embryophyta</taxon>
        <taxon>Tracheophyta</taxon>
        <taxon>Spermatophyta</taxon>
        <taxon>Magnoliopsida</taxon>
        <taxon>eudicotyledons</taxon>
        <taxon>Gunneridae</taxon>
        <taxon>Pentapetalae</taxon>
        <taxon>asterids</taxon>
        <taxon>Ericales</taxon>
        <taxon>Actinidiaceae</taxon>
        <taxon>Actinidia</taxon>
    </lineage>
</organism>
<reference evidence="13 14" key="1">
    <citation type="submission" date="2019-07" db="EMBL/GenBank/DDBJ databases">
        <title>De Novo Assembly of kiwifruit Actinidia rufa.</title>
        <authorList>
            <person name="Sugita-Konishi S."/>
            <person name="Sato K."/>
            <person name="Mori E."/>
            <person name="Abe Y."/>
            <person name="Kisaki G."/>
            <person name="Hamano K."/>
            <person name="Suezawa K."/>
            <person name="Otani M."/>
            <person name="Fukuda T."/>
            <person name="Manabe T."/>
            <person name="Gomi K."/>
            <person name="Tabuchi M."/>
            <person name="Akimitsu K."/>
            <person name="Kataoka I."/>
        </authorList>
    </citation>
    <scope>NUCLEOTIDE SEQUENCE [LARGE SCALE GENOMIC DNA]</scope>
    <source>
        <strain evidence="14">cv. Fuchu</strain>
    </source>
</reference>
<evidence type="ECO:0000256" key="10">
    <source>
        <dbReference type="SAM" id="Phobius"/>
    </source>
</evidence>
<dbReference type="AlphaFoldDB" id="A0A7J0E6I7"/>
<name>A0A7J0E6I7_9ERIC</name>
<evidence type="ECO:0000256" key="4">
    <source>
        <dbReference type="ARBA" id="ARBA00022538"/>
    </source>
</evidence>
<protein>
    <submittedName>
        <fullName evidence="13">Potassium transporter 2</fullName>
    </submittedName>
</protein>
<feature type="transmembrane region" description="Helical" evidence="10">
    <location>
        <begin position="335"/>
        <end position="354"/>
    </location>
</feature>
<dbReference type="GO" id="GO:0005886">
    <property type="term" value="C:plasma membrane"/>
    <property type="evidence" value="ECO:0007669"/>
    <property type="project" value="UniProtKB-SubCell"/>
</dbReference>
<feature type="domain" description="K+ potassium transporter C-terminal" evidence="12">
    <location>
        <begin position="440"/>
        <end position="703"/>
    </location>
</feature>
<keyword evidence="5 10" id="KW-0812">Transmembrane</keyword>
<keyword evidence="9 10" id="KW-0472">Membrane</keyword>
<evidence type="ECO:0000256" key="2">
    <source>
        <dbReference type="ARBA" id="ARBA00008440"/>
    </source>
</evidence>
<keyword evidence="6" id="KW-0630">Potassium</keyword>
<feature type="transmembrane region" description="Helical" evidence="10">
    <location>
        <begin position="20"/>
        <end position="43"/>
    </location>
</feature>
<sequence length="705" mass="78570">MDPDYSRCWSTSKKESWKTILLLAYQSLGVVYGDLSISPLYVYKSTFAEDIHHSETNEEILGVLSFVFWTLTLVPLFKYVFIVLRADDNGEGGTFALYSLICRHAKVSLLPNRQVADEALSTYKLEHPPEKRNSSRVKLFLEKHKSLHTALLILVLLGTCMVIGDGLLTPTISVFSAVSGLELSMSKEHHQCSEAMFADRGHFSYAAIQIAFTFLVYPALILAYMGQAAYLSKNHVTSDQISFYVSVPEIVRWPVLAIAILASVVGSQAIISGTFSIINQSQSLGCFPRVKVVHTSDKIHGQIYIPEINWMLMILCIAVTIGFRDVKHMGNASGLAVMAVMLVTTCLTSLVIILCWHKPPIVALCFLFFFGSIELLYFSASLIKFREGAWLPILLALFLVTVMFVWHYATIKKYEYDLHNKVSLEWLLALGPSLGIARVPGIGIAFTDLTSGIPANFLRFVTNLPAFHRVLVFVCVKSVPVPFVPPAERYLVGRVGPAAHRSYRCIVRYGYRDVHQDVDSFESDLVDKLADFIRYDWCHRRGTTGNEGGSRSSRSSGEQRLAVIGMVGLSGTPEFDFEESVQLASVSVDFPTVESVTDVIEMEPVGGAERRVRFVINESESEFDACTEVDAQFQEELQELFWAQQAGTAFILGHSHVKAKQGSSFLKRLAINFGYNFLRRNCRGPDVALKVPPVSLLEVGMVYVV</sequence>
<evidence type="ECO:0000256" key="6">
    <source>
        <dbReference type="ARBA" id="ARBA00022958"/>
    </source>
</evidence>
<comment type="similarity">
    <text evidence="2">Belongs to the HAK/KUP transporter (TC 2.A.72.3) family.</text>
</comment>
<feature type="transmembrane region" description="Helical" evidence="10">
    <location>
        <begin position="203"/>
        <end position="225"/>
    </location>
</feature>
<feature type="transmembrane region" description="Helical" evidence="10">
    <location>
        <begin position="63"/>
        <end position="84"/>
    </location>
</feature>
<gene>
    <name evidence="13" type="ORF">Acr_02g0002880</name>
</gene>
<dbReference type="Pfam" id="PF02705">
    <property type="entry name" value="K_trans"/>
    <property type="match status" value="2"/>
</dbReference>
<keyword evidence="7 10" id="KW-1133">Transmembrane helix</keyword>
<keyword evidence="8" id="KW-0406">Ion transport</keyword>
<dbReference type="OrthoDB" id="504708at2759"/>
<proteinExistence type="inferred from homology"/>
<dbReference type="Pfam" id="PF22776">
    <property type="entry name" value="K_trans_C"/>
    <property type="match status" value="1"/>
</dbReference>
<feature type="transmembrane region" description="Helical" evidence="10">
    <location>
        <begin position="390"/>
        <end position="409"/>
    </location>
</feature>
<feature type="transmembrane region" description="Helical" evidence="10">
    <location>
        <begin position="146"/>
        <end position="164"/>
    </location>
</feature>
<evidence type="ECO:0000256" key="3">
    <source>
        <dbReference type="ARBA" id="ARBA00022448"/>
    </source>
</evidence>
<feature type="domain" description="K+ potassium transporter integral membrane" evidence="11">
    <location>
        <begin position="193"/>
        <end position="428"/>
    </location>
</feature>
<evidence type="ECO:0000313" key="13">
    <source>
        <dbReference type="EMBL" id="GFY82048.1"/>
    </source>
</evidence>
<feature type="transmembrane region" description="Helical" evidence="10">
    <location>
        <begin position="303"/>
        <end position="323"/>
    </location>
</feature>
<evidence type="ECO:0000256" key="8">
    <source>
        <dbReference type="ARBA" id="ARBA00023065"/>
    </source>
</evidence>
<dbReference type="InterPro" id="IPR053952">
    <property type="entry name" value="K_trans_C"/>
</dbReference>
<dbReference type="PANTHER" id="PTHR30540">
    <property type="entry name" value="OSMOTIC STRESS POTASSIUM TRANSPORTER"/>
    <property type="match status" value="1"/>
</dbReference>
<evidence type="ECO:0000256" key="9">
    <source>
        <dbReference type="ARBA" id="ARBA00023136"/>
    </source>
</evidence>
<feature type="domain" description="K+ potassium transporter integral membrane" evidence="11">
    <location>
        <begin position="23"/>
        <end position="187"/>
    </location>
</feature>
<keyword evidence="3" id="KW-0813">Transport</keyword>
<evidence type="ECO:0000259" key="11">
    <source>
        <dbReference type="Pfam" id="PF02705"/>
    </source>
</evidence>
<dbReference type="InterPro" id="IPR053951">
    <property type="entry name" value="K_trans_N"/>
</dbReference>
<evidence type="ECO:0000256" key="5">
    <source>
        <dbReference type="ARBA" id="ARBA00022692"/>
    </source>
</evidence>
<dbReference type="InterPro" id="IPR003855">
    <property type="entry name" value="K+_transporter"/>
</dbReference>
<evidence type="ECO:0000313" key="14">
    <source>
        <dbReference type="Proteomes" id="UP000585474"/>
    </source>
</evidence>